<gene>
    <name evidence="3" type="ORF">PILCRDRAFT_816568</name>
</gene>
<keyword evidence="1" id="KW-1133">Transmembrane helix</keyword>
<feature type="domain" description="DUF6533" evidence="2">
    <location>
        <begin position="28"/>
        <end position="72"/>
    </location>
</feature>
<keyword evidence="4" id="KW-1185">Reference proteome</keyword>
<evidence type="ECO:0000313" key="3">
    <source>
        <dbReference type="EMBL" id="KIM86021.1"/>
    </source>
</evidence>
<protein>
    <recommendedName>
        <fullName evidence="2">DUF6533 domain-containing protein</fullName>
    </recommendedName>
</protein>
<keyword evidence="1" id="KW-0812">Transmembrane</keyword>
<name>A0A0C3G5U2_PILCF</name>
<sequence>MHVPVPSAYQPWDDRAPEAFFLGTVDAYTAGAFAVLVFYDHLITIDREVATIWTLRWRLPKYLFLINRYVVPPLLLMSAIIENIYPLLQPVCDFWIHWQPWTSVIAITTVELVLIVRVWALYERNKIILRFLIAFFTCEMMVVAVNTSILDKNTASILGYEFLPSCSMIIPSNTYSFWIPFVAFEGVMMSLTLYKLFGHRKDLNPTLWLIARDSSIYFIAMFASLLANVMFFRYDQVLPDVAMVPSACIACIAVSRMMMNIRSLALNAPRDIDSIQLDTVEFHSYPSFPDDAVLERSPHSKDQNQKEYV</sequence>
<feature type="transmembrane region" description="Helical" evidence="1">
    <location>
        <begin position="237"/>
        <end position="255"/>
    </location>
</feature>
<reference evidence="3 4" key="1">
    <citation type="submission" date="2014-04" db="EMBL/GenBank/DDBJ databases">
        <authorList>
            <consortium name="DOE Joint Genome Institute"/>
            <person name="Kuo A."/>
            <person name="Tarkka M."/>
            <person name="Buscot F."/>
            <person name="Kohler A."/>
            <person name="Nagy L.G."/>
            <person name="Floudas D."/>
            <person name="Copeland A."/>
            <person name="Barry K.W."/>
            <person name="Cichocki N."/>
            <person name="Veneault-Fourrey C."/>
            <person name="LaButti K."/>
            <person name="Lindquist E.A."/>
            <person name="Lipzen A."/>
            <person name="Lundell T."/>
            <person name="Morin E."/>
            <person name="Murat C."/>
            <person name="Sun H."/>
            <person name="Tunlid A."/>
            <person name="Henrissat B."/>
            <person name="Grigoriev I.V."/>
            <person name="Hibbett D.S."/>
            <person name="Martin F."/>
            <person name="Nordberg H.P."/>
            <person name="Cantor M.N."/>
            <person name="Hua S.X."/>
        </authorList>
    </citation>
    <scope>NUCLEOTIDE SEQUENCE [LARGE SCALE GENOMIC DNA]</scope>
    <source>
        <strain evidence="3 4">F 1598</strain>
    </source>
</reference>
<reference evidence="4" key="2">
    <citation type="submission" date="2015-01" db="EMBL/GenBank/DDBJ databases">
        <title>Evolutionary Origins and Diversification of the Mycorrhizal Mutualists.</title>
        <authorList>
            <consortium name="DOE Joint Genome Institute"/>
            <consortium name="Mycorrhizal Genomics Consortium"/>
            <person name="Kohler A."/>
            <person name="Kuo A."/>
            <person name="Nagy L.G."/>
            <person name="Floudas D."/>
            <person name="Copeland A."/>
            <person name="Barry K.W."/>
            <person name="Cichocki N."/>
            <person name="Veneault-Fourrey C."/>
            <person name="LaButti K."/>
            <person name="Lindquist E.A."/>
            <person name="Lipzen A."/>
            <person name="Lundell T."/>
            <person name="Morin E."/>
            <person name="Murat C."/>
            <person name="Riley R."/>
            <person name="Ohm R."/>
            <person name="Sun H."/>
            <person name="Tunlid A."/>
            <person name="Henrissat B."/>
            <person name="Grigoriev I.V."/>
            <person name="Hibbett D.S."/>
            <person name="Martin F."/>
        </authorList>
    </citation>
    <scope>NUCLEOTIDE SEQUENCE [LARGE SCALE GENOMIC DNA]</scope>
    <source>
        <strain evidence="4">F 1598</strain>
    </source>
</reference>
<feature type="transmembrane region" description="Helical" evidence="1">
    <location>
        <begin position="101"/>
        <end position="120"/>
    </location>
</feature>
<dbReference type="InterPro" id="IPR045340">
    <property type="entry name" value="DUF6533"/>
</dbReference>
<feature type="transmembrane region" description="Helical" evidence="1">
    <location>
        <begin position="20"/>
        <end position="42"/>
    </location>
</feature>
<feature type="transmembrane region" description="Helical" evidence="1">
    <location>
        <begin position="209"/>
        <end position="231"/>
    </location>
</feature>
<dbReference type="OrthoDB" id="3037019at2759"/>
<organism evidence="3 4">
    <name type="scientific">Piloderma croceum (strain F 1598)</name>
    <dbReference type="NCBI Taxonomy" id="765440"/>
    <lineage>
        <taxon>Eukaryota</taxon>
        <taxon>Fungi</taxon>
        <taxon>Dikarya</taxon>
        <taxon>Basidiomycota</taxon>
        <taxon>Agaricomycotina</taxon>
        <taxon>Agaricomycetes</taxon>
        <taxon>Agaricomycetidae</taxon>
        <taxon>Atheliales</taxon>
        <taxon>Atheliaceae</taxon>
        <taxon>Piloderma</taxon>
    </lineage>
</organism>
<dbReference type="Proteomes" id="UP000054166">
    <property type="component" value="Unassembled WGS sequence"/>
</dbReference>
<dbReference type="Pfam" id="PF20151">
    <property type="entry name" value="DUF6533"/>
    <property type="match status" value="1"/>
</dbReference>
<evidence type="ECO:0000256" key="1">
    <source>
        <dbReference type="SAM" id="Phobius"/>
    </source>
</evidence>
<accession>A0A0C3G5U2</accession>
<dbReference type="HOGENOM" id="CLU_035509_12_0_1"/>
<dbReference type="EMBL" id="KN832983">
    <property type="protein sequence ID" value="KIM86021.1"/>
    <property type="molecule type" value="Genomic_DNA"/>
</dbReference>
<evidence type="ECO:0000259" key="2">
    <source>
        <dbReference type="Pfam" id="PF20151"/>
    </source>
</evidence>
<feature type="transmembrane region" description="Helical" evidence="1">
    <location>
        <begin position="62"/>
        <end position="81"/>
    </location>
</feature>
<dbReference type="AlphaFoldDB" id="A0A0C3G5U2"/>
<dbReference type="InParanoid" id="A0A0C3G5U2"/>
<keyword evidence="1" id="KW-0472">Membrane</keyword>
<feature type="transmembrane region" description="Helical" evidence="1">
    <location>
        <begin position="127"/>
        <end position="150"/>
    </location>
</feature>
<evidence type="ECO:0000313" key="4">
    <source>
        <dbReference type="Proteomes" id="UP000054166"/>
    </source>
</evidence>
<feature type="transmembrane region" description="Helical" evidence="1">
    <location>
        <begin position="177"/>
        <end position="197"/>
    </location>
</feature>
<proteinExistence type="predicted"/>